<comment type="caution">
    <text evidence="2">The sequence shown here is derived from an EMBL/GenBank/DDBJ whole genome shotgun (WGS) entry which is preliminary data.</text>
</comment>
<dbReference type="AlphaFoldDB" id="A0A9D0YXU0"/>
<evidence type="ECO:0000313" key="3">
    <source>
        <dbReference type="Proteomes" id="UP000886819"/>
    </source>
</evidence>
<accession>A0A9D0YXU0</accession>
<name>A0A9D0YXU0_9FIRM</name>
<evidence type="ECO:0000313" key="2">
    <source>
        <dbReference type="EMBL" id="HIQ63942.1"/>
    </source>
</evidence>
<dbReference type="InterPro" id="IPR018770">
    <property type="entry name" value="ChloroindolylP_hydrolase"/>
</dbReference>
<reference evidence="2" key="1">
    <citation type="submission" date="2020-10" db="EMBL/GenBank/DDBJ databases">
        <authorList>
            <person name="Gilroy R."/>
        </authorList>
    </citation>
    <scope>NUCLEOTIDE SEQUENCE</scope>
    <source>
        <strain evidence="2">ChiHile30-977</strain>
    </source>
</reference>
<organism evidence="2 3">
    <name type="scientific">Candidatus Avichristensenella intestinipullorum</name>
    <dbReference type="NCBI Taxonomy" id="2840693"/>
    <lineage>
        <taxon>Bacteria</taxon>
        <taxon>Bacillati</taxon>
        <taxon>Bacillota</taxon>
        <taxon>Clostridia</taxon>
        <taxon>Candidatus Avichristensenella</taxon>
    </lineage>
</organism>
<protein>
    <submittedName>
        <fullName evidence="2">5-bromo-4-chloroindolyl phosphate hydrolysis family protein</fullName>
    </submittedName>
</protein>
<sequence>MKAKEKLSHFQRKVRKPSPMPFLAAGVALLLVGWSSEISSLWDYIKLCFAGLAVFWIARLIWPGKKVVIDLPPDTGDAQCDALLTEAREALAAIRKANDDIADAGISACIEGIDSSCRAILNRLEEQPALHSQLRTFLRYYLPTTRKLLEARAQIERGGEQGDNARKVRERTDRVLPEIRRAFSRQLEALDKHRYLDLQVEMDVLEGMLKSDDIGGAAGGQTAGS</sequence>
<evidence type="ECO:0000256" key="1">
    <source>
        <dbReference type="SAM" id="Phobius"/>
    </source>
</evidence>
<feature type="transmembrane region" description="Helical" evidence="1">
    <location>
        <begin position="20"/>
        <end position="38"/>
    </location>
</feature>
<dbReference type="Proteomes" id="UP000886819">
    <property type="component" value="Unassembled WGS sequence"/>
</dbReference>
<gene>
    <name evidence="2" type="ORF">IAA66_10260</name>
</gene>
<keyword evidence="1" id="KW-0812">Transmembrane</keyword>
<proteinExistence type="predicted"/>
<reference evidence="2" key="2">
    <citation type="journal article" date="2021" name="PeerJ">
        <title>Extensive microbial diversity within the chicken gut microbiome revealed by metagenomics and culture.</title>
        <authorList>
            <person name="Gilroy R."/>
            <person name="Ravi A."/>
            <person name="Getino M."/>
            <person name="Pursley I."/>
            <person name="Horton D.L."/>
            <person name="Alikhan N.F."/>
            <person name="Baker D."/>
            <person name="Gharbi K."/>
            <person name="Hall N."/>
            <person name="Watson M."/>
            <person name="Adriaenssens E.M."/>
            <person name="Foster-Nyarko E."/>
            <person name="Jarju S."/>
            <person name="Secka A."/>
            <person name="Antonio M."/>
            <person name="Oren A."/>
            <person name="Chaudhuri R.R."/>
            <person name="La Ragione R."/>
            <person name="Hildebrand F."/>
            <person name="Pallen M.J."/>
        </authorList>
    </citation>
    <scope>NUCLEOTIDE SEQUENCE</scope>
    <source>
        <strain evidence="2">ChiHile30-977</strain>
    </source>
</reference>
<keyword evidence="1" id="KW-1133">Transmembrane helix</keyword>
<keyword evidence="1" id="KW-0472">Membrane</keyword>
<dbReference type="EMBL" id="DVFI01000141">
    <property type="protein sequence ID" value="HIQ63942.1"/>
    <property type="molecule type" value="Genomic_DNA"/>
</dbReference>
<dbReference type="Pfam" id="PF10112">
    <property type="entry name" value="Halogen_Hydrol"/>
    <property type="match status" value="1"/>
</dbReference>